<evidence type="ECO:0000313" key="3">
    <source>
        <dbReference type="Proteomes" id="UP000076842"/>
    </source>
</evidence>
<protein>
    <submittedName>
        <fullName evidence="2">Uncharacterized protein</fullName>
    </submittedName>
</protein>
<dbReference type="AlphaFoldDB" id="A0A165HLR9"/>
<reference evidence="2 3" key="1">
    <citation type="journal article" date="2016" name="Mol. Biol. Evol.">
        <title>Comparative Genomics of Early-Diverging Mushroom-Forming Fungi Provides Insights into the Origins of Lignocellulose Decay Capabilities.</title>
        <authorList>
            <person name="Nagy L.G."/>
            <person name="Riley R."/>
            <person name="Tritt A."/>
            <person name="Adam C."/>
            <person name="Daum C."/>
            <person name="Floudas D."/>
            <person name="Sun H."/>
            <person name="Yadav J.S."/>
            <person name="Pangilinan J."/>
            <person name="Larsson K.H."/>
            <person name="Matsuura K."/>
            <person name="Barry K."/>
            <person name="Labutti K."/>
            <person name="Kuo R."/>
            <person name="Ohm R.A."/>
            <person name="Bhattacharya S.S."/>
            <person name="Shirouzu T."/>
            <person name="Yoshinaga Y."/>
            <person name="Martin F.M."/>
            <person name="Grigoriev I.V."/>
            <person name="Hibbett D.S."/>
        </authorList>
    </citation>
    <scope>NUCLEOTIDE SEQUENCE [LARGE SCALE GENOMIC DNA]</scope>
    <source>
        <strain evidence="2 3">HHB12733</strain>
    </source>
</reference>
<name>A0A165HLR9_9BASI</name>
<evidence type="ECO:0000256" key="1">
    <source>
        <dbReference type="SAM" id="MobiDB-lite"/>
    </source>
</evidence>
<gene>
    <name evidence="2" type="ORF">CALCODRAFT_507499</name>
</gene>
<accession>A0A165HLR9</accession>
<feature type="region of interest" description="Disordered" evidence="1">
    <location>
        <begin position="437"/>
        <end position="476"/>
    </location>
</feature>
<keyword evidence="3" id="KW-1185">Reference proteome</keyword>
<evidence type="ECO:0000313" key="2">
    <source>
        <dbReference type="EMBL" id="KZT59450.1"/>
    </source>
</evidence>
<dbReference type="EMBL" id="KV423940">
    <property type="protein sequence ID" value="KZT59450.1"/>
    <property type="molecule type" value="Genomic_DNA"/>
</dbReference>
<sequence>MGKDPTNAEQSGQPTLPEVRSKEDLTQHFLATLHLRSKDESSENMPIFAQELCAHLEHEQRRLWKAGMASEDQRTALSILKMKQSVGRRDSTKHIMLGVRYIQSTVKIPLNYFPEATPTRTRAYIDAVQNFGRQLTAFFATYPENGANSSTSTSDDPLETILAMTERLYAAAENAMSFPNILGYVAGILIMKGHVNNGGQYPVDINDPRNWAFLRVEQLVVQACVKVAQSEAVIRGGTASILRTIISHIASVTDIPFNPPVPPVQLQSAPRTTIINDVSDAVSDERASSTSNASPSPSSPTSDTKLANMDQMGRLQLLAPIRLPVHIPVKFPKFYNVEIPCALLSYISYPRSPVDFVPWLLGSASAWASSLKEDEGAEMWENMDLLAAVTIWLAFIRCAVRGTGVFYYALMCDCANFDIDEILPSYVREAAQSMEAAYRKKQKSPRTNTVVQKKKQRSTQKQPTTQPALPKKNRRS</sequence>
<dbReference type="InParanoid" id="A0A165HLR9"/>
<proteinExistence type="predicted"/>
<feature type="region of interest" description="Disordered" evidence="1">
    <location>
        <begin position="1"/>
        <end position="21"/>
    </location>
</feature>
<organism evidence="2 3">
    <name type="scientific">Calocera cornea HHB12733</name>
    <dbReference type="NCBI Taxonomy" id="1353952"/>
    <lineage>
        <taxon>Eukaryota</taxon>
        <taxon>Fungi</taxon>
        <taxon>Dikarya</taxon>
        <taxon>Basidiomycota</taxon>
        <taxon>Agaricomycotina</taxon>
        <taxon>Dacrymycetes</taxon>
        <taxon>Dacrymycetales</taxon>
        <taxon>Dacrymycetaceae</taxon>
        <taxon>Calocera</taxon>
    </lineage>
</organism>
<dbReference type="Proteomes" id="UP000076842">
    <property type="component" value="Unassembled WGS sequence"/>
</dbReference>
<feature type="compositionally biased region" description="Low complexity" evidence="1">
    <location>
        <begin position="288"/>
        <end position="302"/>
    </location>
</feature>
<feature type="region of interest" description="Disordered" evidence="1">
    <location>
        <begin position="284"/>
        <end position="306"/>
    </location>
</feature>